<evidence type="ECO:0000313" key="2">
    <source>
        <dbReference type="EMBL" id="KAF6222280.1"/>
    </source>
</evidence>
<accession>A0A8H6CF77</accession>
<comment type="caution">
    <text evidence="2">The sequence shown here is derived from an EMBL/GenBank/DDBJ whole genome shotgun (WGS) entry which is preliminary data.</text>
</comment>
<dbReference type="GeneID" id="59329782"/>
<dbReference type="AlphaFoldDB" id="A0A8H6CF77"/>
<dbReference type="EMBL" id="JACCJB010000012">
    <property type="protein sequence ID" value="KAF6222280.1"/>
    <property type="molecule type" value="Genomic_DNA"/>
</dbReference>
<dbReference type="RefSeq" id="XP_037151715.1">
    <property type="nucleotide sequence ID" value="XM_037292296.1"/>
</dbReference>
<dbReference type="Pfam" id="PF00646">
    <property type="entry name" value="F-box"/>
    <property type="match status" value="1"/>
</dbReference>
<dbReference type="SUPFAM" id="SSF81383">
    <property type="entry name" value="F-box domain"/>
    <property type="match status" value="1"/>
</dbReference>
<name>A0A8H6CF77_9LECA</name>
<protein>
    <recommendedName>
        <fullName evidence="1">F-box domain-containing protein</fullName>
    </recommendedName>
</protein>
<reference evidence="2 3" key="1">
    <citation type="journal article" date="2020" name="Genomics">
        <title>Complete, high-quality genomes from long-read metagenomic sequencing of two wolf lichen thalli reveals enigmatic genome architecture.</title>
        <authorList>
            <person name="McKenzie S.K."/>
            <person name="Walston R.F."/>
            <person name="Allen J.L."/>
        </authorList>
    </citation>
    <scope>NUCLEOTIDE SEQUENCE [LARGE SCALE GENOMIC DNA]</scope>
    <source>
        <strain evidence="2">WasteWater1</strain>
    </source>
</reference>
<dbReference type="Proteomes" id="UP000593566">
    <property type="component" value="Unassembled WGS sequence"/>
</dbReference>
<feature type="domain" description="F-box" evidence="1">
    <location>
        <begin position="14"/>
        <end position="66"/>
    </location>
</feature>
<dbReference type="InterPro" id="IPR001810">
    <property type="entry name" value="F-box_dom"/>
</dbReference>
<evidence type="ECO:0000313" key="3">
    <source>
        <dbReference type="Proteomes" id="UP000593566"/>
    </source>
</evidence>
<dbReference type="CDD" id="cd09917">
    <property type="entry name" value="F-box_SF"/>
    <property type="match status" value="1"/>
</dbReference>
<gene>
    <name evidence="2" type="ORF">HO133_001366</name>
</gene>
<organism evidence="2 3">
    <name type="scientific">Letharia lupina</name>
    <dbReference type="NCBI Taxonomy" id="560253"/>
    <lineage>
        <taxon>Eukaryota</taxon>
        <taxon>Fungi</taxon>
        <taxon>Dikarya</taxon>
        <taxon>Ascomycota</taxon>
        <taxon>Pezizomycotina</taxon>
        <taxon>Lecanoromycetes</taxon>
        <taxon>OSLEUM clade</taxon>
        <taxon>Lecanoromycetidae</taxon>
        <taxon>Lecanorales</taxon>
        <taxon>Lecanorineae</taxon>
        <taxon>Parmeliaceae</taxon>
        <taxon>Letharia</taxon>
    </lineage>
</organism>
<dbReference type="PROSITE" id="PS50181">
    <property type="entry name" value="FBOX"/>
    <property type="match status" value="1"/>
</dbReference>
<sequence length="466" mass="53492">MILKHHSPAESSSTCYIERLPPEVAELICYSIDEKDVPNLRLVSKFWNNIATRFLLGNVNLVFKPESFQRLLDISRHPLISKHITSLYYEPNTLDDYTTQYDWESNIINNSDTGAFGALPGPDASERELRAWRRNITKIRERPRHNYSRSYLEKAYKEYTRMYAEQEELRRRDYGLQEFSDAMSRLPNLSEICMNHGWAIYVRRKDAINAFAAGLHYAGGDYCGIPFMSSLLLAVHEAGIKLSILQLGSVDWKFLQQSDEVLERMKSTLHYLTTLELAISTGMDQSGNDIGVEIPKCRRYLSKNAKLAEFLAAAPNLKNLTISFDWYEPFCPAELNQTVGSTTWPCLESITWENIDATSENINCFFERHASTLKHVTMRTMRLLEGTWIETLQKMNKVLNLKSACIRGDLLGENPPQHWDLEPDLWAEHTDSRSQGNRTSKAIQDFLLQGGSCPLIDQDAHPQRGR</sequence>
<proteinExistence type="predicted"/>
<evidence type="ECO:0000259" key="1">
    <source>
        <dbReference type="PROSITE" id="PS50181"/>
    </source>
</evidence>
<keyword evidence="3" id="KW-1185">Reference proteome</keyword>
<dbReference type="InterPro" id="IPR036047">
    <property type="entry name" value="F-box-like_dom_sf"/>
</dbReference>